<dbReference type="EMBL" id="QGUI01000303">
    <property type="protein sequence ID" value="PZM97551.1"/>
    <property type="molecule type" value="Genomic_DNA"/>
</dbReference>
<evidence type="ECO:0000256" key="1">
    <source>
        <dbReference type="ARBA" id="ARBA00001946"/>
    </source>
</evidence>
<protein>
    <recommendedName>
        <fullName evidence="6 19">Adenosylcobinamide-GDP ribazoletransferase</fullName>
        <ecNumber evidence="5 19">2.7.8.26</ecNumber>
    </recommendedName>
    <alternativeName>
        <fullName evidence="16 19">Cobalamin synthase</fullName>
    </alternativeName>
    <alternativeName>
        <fullName evidence="15 19">Cobalamin-5'-phosphate synthase</fullName>
    </alternativeName>
</protein>
<evidence type="ECO:0000256" key="8">
    <source>
        <dbReference type="ARBA" id="ARBA00022573"/>
    </source>
</evidence>
<evidence type="ECO:0000313" key="20">
    <source>
        <dbReference type="EMBL" id="MFO7191052.1"/>
    </source>
</evidence>
<evidence type="ECO:0000256" key="13">
    <source>
        <dbReference type="ARBA" id="ARBA00023136"/>
    </source>
</evidence>
<evidence type="ECO:0000313" key="21">
    <source>
        <dbReference type="EMBL" id="PZM97551.1"/>
    </source>
</evidence>
<evidence type="ECO:0000256" key="14">
    <source>
        <dbReference type="ARBA" id="ARBA00025228"/>
    </source>
</evidence>
<comment type="function">
    <text evidence="14 19">Joins adenosylcobinamide-GDP and alpha-ribazole to generate adenosylcobalamin (Ado-cobalamin). Also synthesizes adenosylcobalamin 5'-phosphate from adenosylcobinamide-GDP and alpha-ribazole 5'-phosphate.</text>
</comment>
<evidence type="ECO:0000256" key="19">
    <source>
        <dbReference type="HAMAP-Rule" id="MF_00719"/>
    </source>
</evidence>
<evidence type="ECO:0000256" key="9">
    <source>
        <dbReference type="ARBA" id="ARBA00022679"/>
    </source>
</evidence>
<evidence type="ECO:0000256" key="7">
    <source>
        <dbReference type="ARBA" id="ARBA00022475"/>
    </source>
</evidence>
<accession>A0A2W4JGC2</accession>
<reference evidence="20" key="2">
    <citation type="submission" date="2018-05" db="EMBL/GenBank/DDBJ databases">
        <authorList>
            <person name="Moura L."/>
            <person name="Setubal J.C."/>
        </authorList>
    </citation>
    <scope>NUCLEOTIDE SEQUENCE</scope>
    <source>
        <strain evidence="20">ZC4RG45</strain>
    </source>
</reference>
<dbReference type="EMBL" id="QGUI02000013">
    <property type="protein sequence ID" value="MFO7191052.1"/>
    <property type="molecule type" value="Genomic_DNA"/>
</dbReference>
<name>A0A2W4JGC2_9PSEU</name>
<gene>
    <name evidence="19" type="primary">cobS</name>
    <name evidence="20" type="ORF">DIU77_002265</name>
    <name evidence="21" type="ORF">DIU77_09100</name>
</gene>
<dbReference type="STRING" id="1111738.GCA_000427905_02815"/>
<evidence type="ECO:0000256" key="6">
    <source>
        <dbReference type="ARBA" id="ARBA00015850"/>
    </source>
</evidence>
<dbReference type="HAMAP" id="MF_00719">
    <property type="entry name" value="CobS"/>
    <property type="match status" value="1"/>
</dbReference>
<feature type="transmembrane region" description="Helical" evidence="19">
    <location>
        <begin position="171"/>
        <end position="196"/>
    </location>
</feature>
<dbReference type="PANTHER" id="PTHR34148">
    <property type="entry name" value="ADENOSYLCOBINAMIDE-GDP RIBAZOLETRANSFERASE"/>
    <property type="match status" value="1"/>
</dbReference>
<evidence type="ECO:0000256" key="5">
    <source>
        <dbReference type="ARBA" id="ARBA00013200"/>
    </source>
</evidence>
<evidence type="ECO:0000256" key="3">
    <source>
        <dbReference type="ARBA" id="ARBA00004663"/>
    </source>
</evidence>
<comment type="cofactor">
    <cofactor evidence="1 19">
        <name>Mg(2+)</name>
        <dbReference type="ChEBI" id="CHEBI:18420"/>
    </cofactor>
</comment>
<dbReference type="GO" id="GO:0009236">
    <property type="term" value="P:cobalamin biosynthetic process"/>
    <property type="evidence" value="ECO:0007669"/>
    <property type="project" value="UniProtKB-UniRule"/>
</dbReference>
<sequence length="252" mass="24260">MVNALLLSVGTLTALPVPAPSVVDRRVAGAAMVLAPVAVLPLAVLAAGVAAAGEALGLPALLTALLCIGTGALGTRGLHWDGLADTADGLSAGYDRERALTVIRSGDTGPSGVVAVVLVLGGQAAAITGAIAAGHGPFAVAVGMLAGRLVLALCCARGVPSARPEGLGATVAGTVGRLAAVTTLLAGVALVAAASLPTPLPPWRAGLAVVVGAACALTLLARCVHRFGGVTGDVLGACVETATLGTLVLLSF</sequence>
<evidence type="ECO:0000256" key="4">
    <source>
        <dbReference type="ARBA" id="ARBA00010561"/>
    </source>
</evidence>
<feature type="transmembrane region" description="Helical" evidence="19">
    <location>
        <begin position="113"/>
        <end position="132"/>
    </location>
</feature>
<dbReference type="UniPathway" id="UPA00148">
    <property type="reaction ID" value="UER00238"/>
</dbReference>
<dbReference type="Pfam" id="PF02654">
    <property type="entry name" value="CobS"/>
    <property type="match status" value="1"/>
</dbReference>
<dbReference type="GO" id="GO:0051073">
    <property type="term" value="F:adenosylcobinamide-GDP ribazoletransferase activity"/>
    <property type="evidence" value="ECO:0007669"/>
    <property type="project" value="UniProtKB-UniRule"/>
</dbReference>
<evidence type="ECO:0000256" key="17">
    <source>
        <dbReference type="ARBA" id="ARBA00048623"/>
    </source>
</evidence>
<keyword evidence="8 19" id="KW-0169">Cobalamin biosynthesis</keyword>
<feature type="transmembrane region" description="Helical" evidence="19">
    <location>
        <begin position="31"/>
        <end position="52"/>
    </location>
</feature>
<keyword evidence="11 19" id="KW-0460">Magnesium</keyword>
<dbReference type="EC" id="2.7.8.26" evidence="5 19"/>
<feature type="transmembrane region" description="Helical" evidence="19">
    <location>
        <begin position="138"/>
        <end position="159"/>
    </location>
</feature>
<evidence type="ECO:0000256" key="11">
    <source>
        <dbReference type="ARBA" id="ARBA00022842"/>
    </source>
</evidence>
<keyword evidence="9 19" id="KW-0808">Transferase</keyword>
<comment type="catalytic activity">
    <reaction evidence="17 19">
        <text>alpha-ribazole + adenosylcob(III)inamide-GDP = adenosylcob(III)alamin + GMP + H(+)</text>
        <dbReference type="Rhea" id="RHEA:16049"/>
        <dbReference type="ChEBI" id="CHEBI:10329"/>
        <dbReference type="ChEBI" id="CHEBI:15378"/>
        <dbReference type="ChEBI" id="CHEBI:18408"/>
        <dbReference type="ChEBI" id="CHEBI:58115"/>
        <dbReference type="ChEBI" id="CHEBI:60487"/>
        <dbReference type="EC" id="2.7.8.26"/>
    </reaction>
</comment>
<reference evidence="20 22" key="3">
    <citation type="journal article" date="2021" name="BMC Genomics">
        <title>Genome-resolved metagenome and metatranscriptome analyses of thermophilic composting reveal key bacterial players and their metabolic interactions.</title>
        <authorList>
            <person name="Braga L.P.P."/>
            <person name="Pereira R.V."/>
            <person name="Martins L.F."/>
            <person name="Moura L.M.S."/>
            <person name="Sanchez F.B."/>
            <person name="Patane J.S.L."/>
            <person name="da Silva A.M."/>
            <person name="Setubal J.C."/>
        </authorList>
    </citation>
    <scope>NUCLEOTIDE SEQUENCE [LARGE SCALE GENOMIC DNA]</scope>
    <source>
        <strain evidence="20">ZC4RG45</strain>
    </source>
</reference>
<evidence type="ECO:0000256" key="15">
    <source>
        <dbReference type="ARBA" id="ARBA00032605"/>
    </source>
</evidence>
<comment type="subcellular location">
    <subcellularLocation>
        <location evidence="2 19">Cell membrane</location>
        <topology evidence="2 19">Multi-pass membrane protein</topology>
    </subcellularLocation>
</comment>
<reference evidence="20" key="4">
    <citation type="submission" date="2023-08" db="EMBL/GenBank/DDBJ databases">
        <authorList>
            <person name="Guima S.E.S."/>
            <person name="Martins L.F."/>
            <person name="Silva A.M."/>
            <person name="Setubal J.C."/>
        </authorList>
    </citation>
    <scope>NUCLEOTIDE SEQUENCE</scope>
    <source>
        <strain evidence="20">ZC4RG45</strain>
    </source>
</reference>
<comment type="catalytic activity">
    <reaction evidence="18 19">
        <text>alpha-ribazole 5'-phosphate + adenosylcob(III)inamide-GDP = adenosylcob(III)alamin 5'-phosphate + GMP + H(+)</text>
        <dbReference type="Rhea" id="RHEA:23560"/>
        <dbReference type="ChEBI" id="CHEBI:15378"/>
        <dbReference type="ChEBI" id="CHEBI:57918"/>
        <dbReference type="ChEBI" id="CHEBI:58115"/>
        <dbReference type="ChEBI" id="CHEBI:60487"/>
        <dbReference type="ChEBI" id="CHEBI:60493"/>
        <dbReference type="EC" id="2.7.8.26"/>
    </reaction>
</comment>
<dbReference type="Proteomes" id="UP000249324">
    <property type="component" value="Unassembled WGS sequence"/>
</dbReference>
<evidence type="ECO:0000256" key="18">
    <source>
        <dbReference type="ARBA" id="ARBA00049504"/>
    </source>
</evidence>
<reference evidence="21" key="1">
    <citation type="submission" date="2018-05" db="EMBL/GenBank/DDBJ databases">
        <authorList>
            <person name="Lanie J.A."/>
            <person name="Ng W.-L."/>
            <person name="Kazmierczak K.M."/>
            <person name="Andrzejewski T.M."/>
            <person name="Davidsen T.M."/>
            <person name="Wayne K.J."/>
            <person name="Tettelin H."/>
            <person name="Glass J.I."/>
            <person name="Rusch D."/>
            <person name="Podicherti R."/>
            <person name="Tsui H.-C.T."/>
            <person name="Winkler M.E."/>
        </authorList>
    </citation>
    <scope>NUCLEOTIDE SEQUENCE</scope>
    <source>
        <strain evidence="21">ZC4RG45</strain>
    </source>
</reference>
<evidence type="ECO:0000256" key="10">
    <source>
        <dbReference type="ARBA" id="ARBA00022692"/>
    </source>
</evidence>
<comment type="caution">
    <text evidence="21">The sequence shown here is derived from an EMBL/GenBank/DDBJ whole genome shotgun (WGS) entry which is preliminary data.</text>
</comment>
<keyword evidence="10 19" id="KW-0812">Transmembrane</keyword>
<dbReference type="PANTHER" id="PTHR34148:SF1">
    <property type="entry name" value="ADENOSYLCOBINAMIDE-GDP RIBAZOLETRANSFERASE"/>
    <property type="match status" value="1"/>
</dbReference>
<evidence type="ECO:0000256" key="12">
    <source>
        <dbReference type="ARBA" id="ARBA00022989"/>
    </source>
</evidence>
<organism evidence="21">
    <name type="scientific">Thermocrispum agreste</name>
    <dbReference type="NCBI Taxonomy" id="37925"/>
    <lineage>
        <taxon>Bacteria</taxon>
        <taxon>Bacillati</taxon>
        <taxon>Actinomycetota</taxon>
        <taxon>Actinomycetes</taxon>
        <taxon>Pseudonocardiales</taxon>
        <taxon>Pseudonocardiaceae</taxon>
        <taxon>Thermocrispum</taxon>
    </lineage>
</organism>
<feature type="transmembrane region" description="Helical" evidence="19">
    <location>
        <begin position="202"/>
        <end position="221"/>
    </location>
</feature>
<comment type="similarity">
    <text evidence="4 19">Belongs to the CobS family.</text>
</comment>
<keyword evidence="7 19" id="KW-1003">Cell membrane</keyword>
<dbReference type="GO" id="GO:0005886">
    <property type="term" value="C:plasma membrane"/>
    <property type="evidence" value="ECO:0007669"/>
    <property type="project" value="UniProtKB-SubCell"/>
</dbReference>
<evidence type="ECO:0000313" key="22">
    <source>
        <dbReference type="Proteomes" id="UP000249324"/>
    </source>
</evidence>
<evidence type="ECO:0000256" key="16">
    <source>
        <dbReference type="ARBA" id="ARBA00032853"/>
    </source>
</evidence>
<keyword evidence="13 19" id="KW-0472">Membrane</keyword>
<dbReference type="InterPro" id="IPR003805">
    <property type="entry name" value="CobS"/>
</dbReference>
<evidence type="ECO:0000256" key="2">
    <source>
        <dbReference type="ARBA" id="ARBA00004651"/>
    </source>
</evidence>
<dbReference type="GO" id="GO:0008818">
    <property type="term" value="F:cobalamin 5'-phosphate synthase activity"/>
    <property type="evidence" value="ECO:0007669"/>
    <property type="project" value="UniProtKB-UniRule"/>
</dbReference>
<proteinExistence type="inferred from homology"/>
<keyword evidence="12 19" id="KW-1133">Transmembrane helix</keyword>
<dbReference type="AlphaFoldDB" id="A0A2W4JGC2"/>
<comment type="pathway">
    <text evidence="3 19">Cofactor biosynthesis; adenosylcobalamin biosynthesis; adenosylcobalamin from cob(II)yrinate a,c-diamide: step 7/7.</text>
</comment>